<protein>
    <submittedName>
        <fullName evidence="4">DUF4124 domain-containing protein</fullName>
    </submittedName>
</protein>
<feature type="signal peptide" evidence="2">
    <location>
        <begin position="1"/>
        <end position="18"/>
    </location>
</feature>
<dbReference type="AlphaFoldDB" id="A0A923MR70"/>
<feature type="domain" description="DUF4124" evidence="3">
    <location>
        <begin position="8"/>
        <end position="48"/>
    </location>
</feature>
<sequence length="181" mass="19884">MRVVAVVLSLFFVASAHAQVFRCTNAAGKIEYSEAPCSQASKDARMVAPKVERTPAEIENEQLRRQLADEQNRRLRAESAERMERERAQQAPPPPAPVTGRTQADLQAERGNSIECERAKRDYEVILSSIGSKSRAPAAEAAMYSACGMRTPDRLTIINNNHPRRGTTSNCVTVGASLQCN</sequence>
<evidence type="ECO:0000313" key="5">
    <source>
        <dbReference type="Proteomes" id="UP000608513"/>
    </source>
</evidence>
<evidence type="ECO:0000313" key="4">
    <source>
        <dbReference type="EMBL" id="MBC5783698.1"/>
    </source>
</evidence>
<evidence type="ECO:0000256" key="1">
    <source>
        <dbReference type="SAM" id="MobiDB-lite"/>
    </source>
</evidence>
<dbReference type="InterPro" id="IPR025392">
    <property type="entry name" value="DUF4124"/>
</dbReference>
<name>A0A923MR70_9BURK</name>
<proteinExistence type="predicted"/>
<keyword evidence="5" id="KW-1185">Reference proteome</keyword>
<dbReference type="Proteomes" id="UP000608513">
    <property type="component" value="Unassembled WGS sequence"/>
</dbReference>
<feature type="chain" id="PRO_5037380683" evidence="2">
    <location>
        <begin position="19"/>
        <end position="181"/>
    </location>
</feature>
<gene>
    <name evidence="4" type="ORF">H8N03_12140</name>
</gene>
<dbReference type="EMBL" id="JACORT010000004">
    <property type="protein sequence ID" value="MBC5783698.1"/>
    <property type="molecule type" value="Genomic_DNA"/>
</dbReference>
<dbReference type="Pfam" id="PF13511">
    <property type="entry name" value="DUF4124"/>
    <property type="match status" value="1"/>
</dbReference>
<feature type="region of interest" description="Disordered" evidence="1">
    <location>
        <begin position="74"/>
        <end position="102"/>
    </location>
</feature>
<keyword evidence="2" id="KW-0732">Signal</keyword>
<comment type="caution">
    <text evidence="4">The sequence shown here is derived from an EMBL/GenBank/DDBJ whole genome shotgun (WGS) entry which is preliminary data.</text>
</comment>
<feature type="compositionally biased region" description="Basic and acidic residues" evidence="1">
    <location>
        <begin position="74"/>
        <end position="88"/>
    </location>
</feature>
<evidence type="ECO:0000259" key="3">
    <source>
        <dbReference type="Pfam" id="PF13511"/>
    </source>
</evidence>
<evidence type="ECO:0000256" key="2">
    <source>
        <dbReference type="SAM" id="SignalP"/>
    </source>
</evidence>
<accession>A0A923MR70</accession>
<reference evidence="4" key="1">
    <citation type="submission" date="2020-08" db="EMBL/GenBank/DDBJ databases">
        <title>Ramlibacter sp. USB13 16S ribosomal RNA gene genome sequencing and assembly.</title>
        <authorList>
            <person name="Kang M."/>
        </authorList>
    </citation>
    <scope>NUCLEOTIDE SEQUENCE</scope>
    <source>
        <strain evidence="4">USB13</strain>
    </source>
</reference>
<organism evidence="4 5">
    <name type="scientific">Ramlibacter cellulosilyticus</name>
    <dbReference type="NCBI Taxonomy" id="2764187"/>
    <lineage>
        <taxon>Bacteria</taxon>
        <taxon>Pseudomonadati</taxon>
        <taxon>Pseudomonadota</taxon>
        <taxon>Betaproteobacteria</taxon>
        <taxon>Burkholderiales</taxon>
        <taxon>Comamonadaceae</taxon>
        <taxon>Ramlibacter</taxon>
    </lineage>
</organism>
<dbReference type="RefSeq" id="WP_187076442.1">
    <property type="nucleotide sequence ID" value="NZ_JACORT010000004.1"/>
</dbReference>